<evidence type="ECO:0000313" key="3">
    <source>
        <dbReference type="Proteomes" id="UP001597227"/>
    </source>
</evidence>
<keyword evidence="1" id="KW-0812">Transmembrane</keyword>
<protein>
    <submittedName>
        <fullName evidence="2">Uncharacterized protein</fullName>
    </submittedName>
</protein>
<accession>A0ABW4MI05</accession>
<feature type="transmembrane region" description="Helical" evidence="1">
    <location>
        <begin position="12"/>
        <end position="31"/>
    </location>
</feature>
<gene>
    <name evidence="2" type="ORF">ACFSFW_03110</name>
</gene>
<keyword evidence="3" id="KW-1185">Reference proteome</keyword>
<keyword evidence="1" id="KW-0472">Membrane</keyword>
<dbReference type="Proteomes" id="UP001597227">
    <property type="component" value="Unassembled WGS sequence"/>
</dbReference>
<dbReference type="EMBL" id="JBHUEK010000007">
    <property type="protein sequence ID" value="MFD1777642.1"/>
    <property type="molecule type" value="Genomic_DNA"/>
</dbReference>
<reference evidence="3" key="1">
    <citation type="journal article" date="2019" name="Int. J. Syst. Evol. Microbiol.">
        <title>The Global Catalogue of Microorganisms (GCM) 10K type strain sequencing project: providing services to taxonomists for standard genome sequencing and annotation.</title>
        <authorList>
            <consortium name="The Broad Institute Genomics Platform"/>
            <consortium name="The Broad Institute Genome Sequencing Center for Infectious Disease"/>
            <person name="Wu L."/>
            <person name="Ma J."/>
        </authorList>
    </citation>
    <scope>NUCLEOTIDE SEQUENCE [LARGE SCALE GENOMIC DNA]</scope>
    <source>
        <strain evidence="3">CCUG 15531</strain>
    </source>
</reference>
<name>A0ABW4MI05_9BACI</name>
<evidence type="ECO:0000313" key="2">
    <source>
        <dbReference type="EMBL" id="MFD1777642.1"/>
    </source>
</evidence>
<organism evidence="2 3">
    <name type="scientific">Fredinandcohnia salidurans</name>
    <dbReference type="NCBI Taxonomy" id="2595041"/>
    <lineage>
        <taxon>Bacteria</taxon>
        <taxon>Bacillati</taxon>
        <taxon>Bacillota</taxon>
        <taxon>Bacilli</taxon>
        <taxon>Bacillales</taxon>
        <taxon>Bacillaceae</taxon>
        <taxon>Fredinandcohnia</taxon>
    </lineage>
</organism>
<keyword evidence="1" id="KW-1133">Transmembrane helix</keyword>
<comment type="caution">
    <text evidence="2">The sequence shown here is derived from an EMBL/GenBank/DDBJ whole genome shotgun (WGS) entry which is preliminary data.</text>
</comment>
<evidence type="ECO:0000256" key="1">
    <source>
        <dbReference type="SAM" id="Phobius"/>
    </source>
</evidence>
<dbReference type="RefSeq" id="WP_304212292.1">
    <property type="nucleotide sequence ID" value="NZ_JBHUEK010000007.1"/>
</dbReference>
<sequence>MISRATKITTLFYIGIFAVILTTIYTIIIMIQGSRTMKMIRYMYNQTKQSVEHENRGE</sequence>
<proteinExistence type="predicted"/>